<keyword evidence="2" id="KW-1185">Reference proteome</keyword>
<organism evidence="1 2">
    <name type="scientific">Anaerotruncus colihominis DSM 17241</name>
    <dbReference type="NCBI Taxonomy" id="445972"/>
    <lineage>
        <taxon>Bacteria</taxon>
        <taxon>Bacillati</taxon>
        <taxon>Bacillota</taxon>
        <taxon>Clostridia</taxon>
        <taxon>Eubacteriales</taxon>
        <taxon>Oscillospiraceae</taxon>
        <taxon>Anaerotruncus</taxon>
    </lineage>
</organism>
<evidence type="ECO:0000313" key="2">
    <source>
        <dbReference type="Proteomes" id="UP000003803"/>
    </source>
</evidence>
<name>B0P5N4_9FIRM</name>
<dbReference type="AlphaFoldDB" id="B0P5N4"/>
<reference evidence="1" key="2">
    <citation type="submission" date="2013-09" db="EMBL/GenBank/DDBJ databases">
        <title>Draft genome sequence of Anaerotruncus colihominis(DSM 17241).</title>
        <authorList>
            <person name="Sudarsanam P."/>
            <person name="Ley R."/>
            <person name="Guruge J."/>
            <person name="Turnbaugh P.J."/>
            <person name="Mahowald M."/>
            <person name="Liep D."/>
            <person name="Gordon J."/>
        </authorList>
    </citation>
    <scope>NUCLEOTIDE SEQUENCE</scope>
    <source>
        <strain evidence="1">DSM 17241</strain>
    </source>
</reference>
<dbReference type="Proteomes" id="UP000003803">
    <property type="component" value="Unassembled WGS sequence"/>
</dbReference>
<gene>
    <name evidence="1" type="ORF">ANACOL_00056</name>
</gene>
<proteinExistence type="predicted"/>
<protein>
    <submittedName>
        <fullName evidence="1">Uncharacterized protein</fullName>
    </submittedName>
</protein>
<dbReference type="EMBL" id="ABGD02000002">
    <property type="protein sequence ID" value="EDS13212.1"/>
    <property type="molecule type" value="Genomic_DNA"/>
</dbReference>
<dbReference type="HOGENOM" id="CLU_3161325_0_0_9"/>
<accession>B0P5N4</accession>
<feature type="non-terminal residue" evidence="1">
    <location>
        <position position="1"/>
    </location>
</feature>
<reference evidence="1" key="1">
    <citation type="submission" date="2007-11" db="EMBL/GenBank/DDBJ databases">
        <authorList>
            <person name="Fulton L."/>
            <person name="Clifton S."/>
            <person name="Fulton B."/>
            <person name="Xu J."/>
            <person name="Minx P."/>
            <person name="Pepin K.H."/>
            <person name="Johnson M."/>
            <person name="Thiruvilangam P."/>
            <person name="Bhonagiri V."/>
            <person name="Nash W.E."/>
            <person name="Mardis E.R."/>
            <person name="Wilson R.K."/>
        </authorList>
    </citation>
    <scope>NUCLEOTIDE SEQUENCE [LARGE SCALE GENOMIC DNA]</scope>
    <source>
        <strain evidence="1">DSM 17241</strain>
    </source>
</reference>
<evidence type="ECO:0000313" key="1">
    <source>
        <dbReference type="EMBL" id="EDS13212.1"/>
    </source>
</evidence>
<comment type="caution">
    <text evidence="1">The sequence shown here is derived from an EMBL/GenBank/DDBJ whole genome shotgun (WGS) entry which is preliminary data.</text>
</comment>
<sequence length="48" mass="5698">DDQCSVCICVLLEKDTSIFGYHAMRNKEFLKEKNRHMPENKRLNKDQA</sequence>